<feature type="region of interest" description="Disordered" evidence="1">
    <location>
        <begin position="265"/>
        <end position="289"/>
    </location>
</feature>
<protein>
    <recommendedName>
        <fullName evidence="4">Protein kinase domain-containing protein</fullName>
    </recommendedName>
</protein>
<sequence length="437" mass="48935">MSCIRYFDSIPHIVRYGMQDEDNGKSWTLFWRNAVGFRVSVSRDDVRGTPFEEKWLPYIKEEVLVPGAPGFMKNWQEKWHEMCDLIITQSMPLLRELAPAGKQWVTIEDHLRTPVYEVKMVAPADGGDAVATVPEGKPTTGPFAKPSYEHHPLPFDEFEGLPGPAELRRYHARDLTVLDAEKNWRAPPAKVRSPDGEVFYFVTCKRASKNVGTGVVSNSSIDRINAHFRLYNQTRNGADAASGEEARIPKLRGIVVSDAIDLQSEDSAVPEAETLPSAGGQGQDQKKDEQPNQLLAGIVLTYVSKAKRLADVKKFLPEETRASELEKYAAKWREQITFAVRYLHDHRITIGGRTGDNPWYYINHYSVYIAPIHGNDTGQGPGAAELADADAWLMVSTPCELHQGENQQGGQGEDDGRAKFEGQKALDWEAVEKLFQL</sequence>
<evidence type="ECO:0000313" key="3">
    <source>
        <dbReference type="Proteomes" id="UP001345691"/>
    </source>
</evidence>
<evidence type="ECO:0008006" key="4">
    <source>
        <dbReference type="Google" id="ProtNLM"/>
    </source>
</evidence>
<organism evidence="2 3">
    <name type="scientific">Exophiala sideris</name>
    <dbReference type="NCBI Taxonomy" id="1016849"/>
    <lineage>
        <taxon>Eukaryota</taxon>
        <taxon>Fungi</taxon>
        <taxon>Dikarya</taxon>
        <taxon>Ascomycota</taxon>
        <taxon>Pezizomycotina</taxon>
        <taxon>Eurotiomycetes</taxon>
        <taxon>Chaetothyriomycetidae</taxon>
        <taxon>Chaetothyriales</taxon>
        <taxon>Herpotrichiellaceae</taxon>
        <taxon>Exophiala</taxon>
    </lineage>
</organism>
<accession>A0ABR0J5E1</accession>
<evidence type="ECO:0000256" key="1">
    <source>
        <dbReference type="SAM" id="MobiDB-lite"/>
    </source>
</evidence>
<comment type="caution">
    <text evidence="2">The sequence shown here is derived from an EMBL/GenBank/DDBJ whole genome shotgun (WGS) entry which is preliminary data.</text>
</comment>
<dbReference type="Proteomes" id="UP001345691">
    <property type="component" value="Unassembled WGS sequence"/>
</dbReference>
<reference evidence="2 3" key="1">
    <citation type="submission" date="2023-08" db="EMBL/GenBank/DDBJ databases">
        <title>Black Yeasts Isolated from many extreme environments.</title>
        <authorList>
            <person name="Coleine C."/>
            <person name="Stajich J.E."/>
            <person name="Selbmann L."/>
        </authorList>
    </citation>
    <scope>NUCLEOTIDE SEQUENCE [LARGE SCALE GENOMIC DNA]</scope>
    <source>
        <strain evidence="2 3">CCFEE 6328</strain>
    </source>
</reference>
<proteinExistence type="predicted"/>
<name>A0ABR0J5E1_9EURO</name>
<gene>
    <name evidence="2" type="ORF">LTR69_008008</name>
</gene>
<evidence type="ECO:0000313" key="2">
    <source>
        <dbReference type="EMBL" id="KAK5056467.1"/>
    </source>
</evidence>
<dbReference type="EMBL" id="JAVRRF010000018">
    <property type="protein sequence ID" value="KAK5056467.1"/>
    <property type="molecule type" value="Genomic_DNA"/>
</dbReference>
<keyword evidence="3" id="KW-1185">Reference proteome</keyword>